<proteinExistence type="inferred from homology"/>
<dbReference type="InterPro" id="IPR032861">
    <property type="entry name" value="TAXi_N"/>
</dbReference>
<comment type="similarity">
    <text evidence="1">Belongs to the peptidase A1 family.</text>
</comment>
<dbReference type="Pfam" id="PF14541">
    <property type="entry name" value="TAXi_C"/>
    <property type="match status" value="1"/>
</dbReference>
<keyword evidence="2" id="KW-0645">Protease</keyword>
<keyword evidence="8" id="KW-1185">Reference proteome</keyword>
<dbReference type="InterPro" id="IPR051708">
    <property type="entry name" value="Plant_Aspart_Prot_A1"/>
</dbReference>
<dbReference type="STRING" id="218851.A0A2G5CTQ3"/>
<evidence type="ECO:0000259" key="6">
    <source>
        <dbReference type="PROSITE" id="PS51767"/>
    </source>
</evidence>
<evidence type="ECO:0000256" key="4">
    <source>
        <dbReference type="ARBA" id="ARBA00022801"/>
    </source>
</evidence>
<dbReference type="GO" id="GO:0006508">
    <property type="term" value="P:proteolysis"/>
    <property type="evidence" value="ECO:0007669"/>
    <property type="project" value="UniProtKB-KW"/>
</dbReference>
<dbReference type="PANTHER" id="PTHR47967:SF23">
    <property type="entry name" value="OS04G0448300 PROTEIN"/>
    <property type="match status" value="1"/>
</dbReference>
<dbReference type="InterPro" id="IPR032799">
    <property type="entry name" value="TAXi_C"/>
</dbReference>
<gene>
    <name evidence="7" type="ORF">AQUCO_03700147v1</name>
</gene>
<evidence type="ECO:0000256" key="2">
    <source>
        <dbReference type="ARBA" id="ARBA00022670"/>
    </source>
</evidence>
<dbReference type="InterPro" id="IPR034161">
    <property type="entry name" value="Pepsin-like_plant"/>
</dbReference>
<dbReference type="Pfam" id="PF14543">
    <property type="entry name" value="TAXi_N"/>
    <property type="match status" value="1"/>
</dbReference>
<keyword evidence="3" id="KW-0064">Aspartyl protease</keyword>
<dbReference type="InParanoid" id="A0A2G5CTQ3"/>
<dbReference type="PROSITE" id="PS51767">
    <property type="entry name" value="PEPTIDASE_A1"/>
    <property type="match status" value="1"/>
</dbReference>
<dbReference type="AlphaFoldDB" id="A0A2G5CTQ3"/>
<feature type="domain" description="Peptidase A1" evidence="6">
    <location>
        <begin position="1"/>
        <end position="336"/>
    </location>
</feature>
<evidence type="ECO:0000313" key="7">
    <source>
        <dbReference type="EMBL" id="PIA34662.1"/>
    </source>
</evidence>
<dbReference type="CDD" id="cd05476">
    <property type="entry name" value="pepsin_A_like_plant"/>
    <property type="match status" value="1"/>
</dbReference>
<evidence type="ECO:0000256" key="5">
    <source>
        <dbReference type="ARBA" id="ARBA00023180"/>
    </source>
</evidence>
<evidence type="ECO:0000256" key="1">
    <source>
        <dbReference type="ARBA" id="ARBA00007447"/>
    </source>
</evidence>
<keyword evidence="5" id="KW-0325">Glycoprotein</keyword>
<dbReference type="SUPFAM" id="SSF50630">
    <property type="entry name" value="Acid proteases"/>
    <property type="match status" value="1"/>
</dbReference>
<protein>
    <recommendedName>
        <fullName evidence="6">Peptidase A1 domain-containing protein</fullName>
    </recommendedName>
</protein>
<accession>A0A2G5CTQ3</accession>
<dbReference type="Gene3D" id="2.40.70.10">
    <property type="entry name" value="Acid Proteases"/>
    <property type="match status" value="2"/>
</dbReference>
<dbReference type="GO" id="GO:0005576">
    <property type="term" value="C:extracellular region"/>
    <property type="evidence" value="ECO:0007669"/>
    <property type="project" value="TreeGrafter"/>
</dbReference>
<dbReference type="InterPro" id="IPR033121">
    <property type="entry name" value="PEPTIDASE_A1"/>
</dbReference>
<dbReference type="OrthoDB" id="2747330at2759"/>
<dbReference type="EMBL" id="KZ305054">
    <property type="protein sequence ID" value="PIA34662.1"/>
    <property type="molecule type" value="Genomic_DNA"/>
</dbReference>
<dbReference type="PANTHER" id="PTHR47967">
    <property type="entry name" value="OS07G0603500 PROTEIN-RELATED"/>
    <property type="match status" value="1"/>
</dbReference>
<evidence type="ECO:0000313" key="8">
    <source>
        <dbReference type="Proteomes" id="UP000230069"/>
    </source>
</evidence>
<name>A0A2G5CTQ3_AQUCA</name>
<evidence type="ECO:0000256" key="3">
    <source>
        <dbReference type="ARBA" id="ARBA00022750"/>
    </source>
</evidence>
<dbReference type="InterPro" id="IPR021109">
    <property type="entry name" value="Peptidase_aspartic_dom_sf"/>
</dbReference>
<reference evidence="7 8" key="1">
    <citation type="submission" date="2017-09" db="EMBL/GenBank/DDBJ databases">
        <title>WGS assembly of Aquilegia coerulea Goldsmith.</title>
        <authorList>
            <person name="Hodges S."/>
            <person name="Kramer E."/>
            <person name="Nordborg M."/>
            <person name="Tomkins J."/>
            <person name="Borevitz J."/>
            <person name="Derieg N."/>
            <person name="Yan J."/>
            <person name="Mihaltcheva S."/>
            <person name="Hayes R.D."/>
            <person name="Rokhsar D."/>
        </authorList>
    </citation>
    <scope>NUCLEOTIDE SEQUENCE [LARGE SCALE GENOMIC DNA]</scope>
    <source>
        <strain evidence="8">cv. Goldsmith</strain>
    </source>
</reference>
<organism evidence="7 8">
    <name type="scientific">Aquilegia coerulea</name>
    <name type="common">Rocky mountain columbine</name>
    <dbReference type="NCBI Taxonomy" id="218851"/>
    <lineage>
        <taxon>Eukaryota</taxon>
        <taxon>Viridiplantae</taxon>
        <taxon>Streptophyta</taxon>
        <taxon>Embryophyta</taxon>
        <taxon>Tracheophyta</taxon>
        <taxon>Spermatophyta</taxon>
        <taxon>Magnoliopsida</taxon>
        <taxon>Ranunculales</taxon>
        <taxon>Ranunculaceae</taxon>
        <taxon>Thalictroideae</taxon>
        <taxon>Aquilegia</taxon>
    </lineage>
</organism>
<dbReference type="GO" id="GO:0004190">
    <property type="term" value="F:aspartic-type endopeptidase activity"/>
    <property type="evidence" value="ECO:0007669"/>
    <property type="project" value="UniProtKB-KW"/>
</dbReference>
<sequence length="343" mass="39023">MPPVITYGILDTGSAQTWLQCLPCDNCFDPSKSSTYKRINCRHFTCALYGKEYCSQDNYCQYEIEYLDKSFSSGDVAEETVRFRGATGGETETIVKDFVFGCGHNNAGYKYWKGHTWGIPGVIGLIREGQSLIAQLSVKKFAYCFGDYEDPEQHGYVMFGDVATISGYTTPLPDYRKLAPHYFLDIKGISVDNLRLSIPNGTFEVHEEYPMVSSLIRDHNIHFFITHKKAFRLLVGALKMKMMNLKDKEVIDPSSNGLELCYKMTYVDLKFVPRITFHFGNVDLQLPTYNTWVKVNEEDVYCLAMVATDTYSIIGNFALQNFHIGFDLANNVLSFDLKFCALE</sequence>
<dbReference type="Proteomes" id="UP000230069">
    <property type="component" value="Unassembled WGS sequence"/>
</dbReference>
<keyword evidence="4" id="KW-0378">Hydrolase</keyword>